<dbReference type="AlphaFoldDB" id="A0A368XZL8"/>
<gene>
    <name evidence="2" type="ORF">DES41_10393</name>
</gene>
<dbReference type="Proteomes" id="UP000252884">
    <property type="component" value="Unassembled WGS sequence"/>
</dbReference>
<dbReference type="EMBL" id="QPJK01000003">
    <property type="protein sequence ID" value="RCW72488.1"/>
    <property type="molecule type" value="Genomic_DNA"/>
</dbReference>
<dbReference type="PANTHER" id="PTHR36505">
    <property type="entry name" value="BLR1072 PROTEIN"/>
    <property type="match status" value="1"/>
</dbReference>
<evidence type="ECO:0000313" key="2">
    <source>
        <dbReference type="EMBL" id="RCW72488.1"/>
    </source>
</evidence>
<proteinExistence type="predicted"/>
<keyword evidence="3" id="KW-1185">Reference proteome</keyword>
<sequence>MEPAPPAPTRPPAGLPDLPDLRSADALLGWPVVDSRGGLLGTVQQLVCDLRTGRIAYAVVASGGFVGQGEARFALDWEGLEAADAPQCFIWRGAVPQPH</sequence>
<dbReference type="PANTHER" id="PTHR36505:SF1">
    <property type="entry name" value="BLR1072 PROTEIN"/>
    <property type="match status" value="1"/>
</dbReference>
<dbReference type="RefSeq" id="WP_170168154.1">
    <property type="nucleotide sequence ID" value="NZ_QPJK01000003.1"/>
</dbReference>
<dbReference type="Pfam" id="PF05239">
    <property type="entry name" value="PRC"/>
    <property type="match status" value="1"/>
</dbReference>
<reference evidence="2 3" key="1">
    <citation type="submission" date="2018-07" db="EMBL/GenBank/DDBJ databases">
        <title>Genomic Encyclopedia of Type Strains, Phase IV (KMG-IV): sequencing the most valuable type-strain genomes for metagenomic binning, comparative biology and taxonomic classification.</title>
        <authorList>
            <person name="Goeker M."/>
        </authorList>
    </citation>
    <scope>NUCLEOTIDE SEQUENCE [LARGE SCALE GENOMIC DNA]</scope>
    <source>
        <strain evidence="2 3">DSM 21634</strain>
    </source>
</reference>
<dbReference type="InterPro" id="IPR027275">
    <property type="entry name" value="PRC-brl_dom"/>
</dbReference>
<evidence type="ECO:0000313" key="3">
    <source>
        <dbReference type="Proteomes" id="UP000252884"/>
    </source>
</evidence>
<protein>
    <submittedName>
        <fullName evidence="2">PRC-barrel domain protein</fullName>
    </submittedName>
</protein>
<comment type="caution">
    <text evidence="2">The sequence shown here is derived from an EMBL/GenBank/DDBJ whole genome shotgun (WGS) entry which is preliminary data.</text>
</comment>
<evidence type="ECO:0000259" key="1">
    <source>
        <dbReference type="Pfam" id="PF05239"/>
    </source>
</evidence>
<accession>A0A368XZL8</accession>
<feature type="domain" description="PRC-barrel" evidence="1">
    <location>
        <begin position="22"/>
        <end position="78"/>
    </location>
</feature>
<name>A0A368XZL8_9BURK</name>
<dbReference type="InterPro" id="IPR011033">
    <property type="entry name" value="PRC_barrel-like_sf"/>
</dbReference>
<dbReference type="Gene3D" id="2.30.30.240">
    <property type="entry name" value="PRC-barrel domain"/>
    <property type="match status" value="1"/>
</dbReference>
<dbReference type="SUPFAM" id="SSF50346">
    <property type="entry name" value="PRC-barrel domain"/>
    <property type="match status" value="1"/>
</dbReference>
<organism evidence="2 3">
    <name type="scientific">Pseudorhodoferax soli</name>
    <dbReference type="NCBI Taxonomy" id="545864"/>
    <lineage>
        <taxon>Bacteria</taxon>
        <taxon>Pseudomonadati</taxon>
        <taxon>Pseudomonadota</taxon>
        <taxon>Betaproteobacteria</taxon>
        <taxon>Burkholderiales</taxon>
        <taxon>Comamonadaceae</taxon>
    </lineage>
</organism>